<evidence type="ECO:0000313" key="1">
    <source>
        <dbReference type="EMBL" id="RRQ21571.1"/>
    </source>
</evidence>
<organism evidence="1 2">
    <name type="scientific">Thiohalobacter thiocyanaticus</name>
    <dbReference type="NCBI Taxonomy" id="585455"/>
    <lineage>
        <taxon>Bacteria</taxon>
        <taxon>Pseudomonadati</taxon>
        <taxon>Pseudomonadota</taxon>
        <taxon>Gammaproteobacteria</taxon>
        <taxon>Thiohalobacterales</taxon>
        <taxon>Thiohalobacteraceae</taxon>
        <taxon>Thiohalobacter</taxon>
    </lineage>
</organism>
<comment type="caution">
    <text evidence="1">The sequence shown here is derived from an EMBL/GenBank/DDBJ whole genome shotgun (WGS) entry which is preliminary data.</text>
</comment>
<proteinExistence type="predicted"/>
<dbReference type="Proteomes" id="UP000287798">
    <property type="component" value="Unassembled WGS sequence"/>
</dbReference>
<keyword evidence="2" id="KW-1185">Reference proteome</keyword>
<reference evidence="1 2" key="1">
    <citation type="journal article" date="2010" name="Int. J. Syst. Evol. Microbiol.">
        <title>Thiohalobacter thiocyanaticus gen. nov., sp. nov., a moderately halophilic, sulfur-oxidizing gammaproteobacterium from hypersaline lakes, that utilizes thiocyanate.</title>
        <authorList>
            <person name="Sorokin D.Y."/>
            <person name="Kovaleva O.L."/>
            <person name="Tourova T.P."/>
            <person name="Muyzer G."/>
        </authorList>
    </citation>
    <scope>NUCLEOTIDE SEQUENCE [LARGE SCALE GENOMIC DNA]</scope>
    <source>
        <strain evidence="1 2">Hrh1</strain>
    </source>
</reference>
<gene>
    <name evidence="1" type="ORF">D6C00_06205</name>
</gene>
<accession>A0A426QII3</accession>
<dbReference type="EMBL" id="QZMU01000001">
    <property type="protein sequence ID" value="RRQ21571.1"/>
    <property type="molecule type" value="Genomic_DNA"/>
</dbReference>
<dbReference type="AlphaFoldDB" id="A0A426QII3"/>
<evidence type="ECO:0000313" key="2">
    <source>
        <dbReference type="Proteomes" id="UP000287798"/>
    </source>
</evidence>
<name>A0A426QII3_9GAMM</name>
<sequence>MLRARQYQDMRNGYDFIAYRLRSVEPASGDRRHELYVKITHSGLRRQYRHARFNRAGVVDVGMRIQETSGCPESRIGPPCDTRLVLTVPLSEQLLHAHADAGLQVTLVTEDEEENKLALDAAYIAAYLDGP</sequence>
<protein>
    <submittedName>
        <fullName evidence="1">Uncharacterized protein</fullName>
    </submittedName>
</protein>